<keyword evidence="4 6" id="KW-1133">Transmembrane helix</keyword>
<sequence>MILYLMQDYRMELARGSHVIFLWSAATNFTPLLGAFIADAFTRSLNDLLIALGCISSLLLRPPSCDGCKVKPASPAQLTLLYSSLALMSIGAGGIRPCSLAFGADQLDKREVSDSSNKSILESYLGWYYASSAVSVLISFTGIVYIQDHFGWKIGFGVPAFLMFLSAWFFLIASNLYVKCEASTNLLVSFAQVIVACYRKRRVPFPPLSAGGECYHHDKGKGSEFLYPTDKLRVLPMWSTGIMMTVNVAPFQLVLAESHLTRSFEIPAGSFGVFLIISLTIWIVVCDRAILPPASKLRAQPLSCQKSNMSDAFERMHSNNSEASIVPMSALWLIPQNVLQGGLAEAFNAVAQIEFYYSELPKSMSSIAAALLGLGMAMASLLASAIISTVDRINSKNGRTSWVSSDINAVQYDCLWYGPCSTEVVKSKKSKLEEEEASMLGNRHVH</sequence>
<dbReference type="EnsemblPlants" id="Kaladp0011s0466.1.v1.1">
    <property type="protein sequence ID" value="Kaladp0011s0466.1.v1.1"/>
    <property type="gene ID" value="Kaladp0011s0466.v1.1"/>
</dbReference>
<proteinExistence type="inferred from homology"/>
<feature type="transmembrane region" description="Helical" evidence="6">
    <location>
        <begin position="80"/>
        <end position="104"/>
    </location>
</feature>
<evidence type="ECO:0000256" key="6">
    <source>
        <dbReference type="SAM" id="Phobius"/>
    </source>
</evidence>
<dbReference type="SUPFAM" id="SSF103473">
    <property type="entry name" value="MFS general substrate transporter"/>
    <property type="match status" value="1"/>
</dbReference>
<comment type="similarity">
    <text evidence="2">Belongs to the major facilitator superfamily. Proton-dependent oligopeptide transporter (POT/PTR) (TC 2.A.17) family.</text>
</comment>
<dbReference type="InterPro" id="IPR036259">
    <property type="entry name" value="MFS_trans_sf"/>
</dbReference>
<protein>
    <submittedName>
        <fullName evidence="7">Uncharacterized protein</fullName>
    </submittedName>
</protein>
<dbReference type="PANTHER" id="PTHR11654">
    <property type="entry name" value="OLIGOPEPTIDE TRANSPORTER-RELATED"/>
    <property type="match status" value="1"/>
</dbReference>
<evidence type="ECO:0000256" key="3">
    <source>
        <dbReference type="ARBA" id="ARBA00022692"/>
    </source>
</evidence>
<evidence type="ECO:0000256" key="2">
    <source>
        <dbReference type="ARBA" id="ARBA00005982"/>
    </source>
</evidence>
<organism evidence="7 8">
    <name type="scientific">Kalanchoe fedtschenkoi</name>
    <name type="common">Lavender scallops</name>
    <name type="synonym">South American air plant</name>
    <dbReference type="NCBI Taxonomy" id="63787"/>
    <lineage>
        <taxon>Eukaryota</taxon>
        <taxon>Viridiplantae</taxon>
        <taxon>Streptophyta</taxon>
        <taxon>Embryophyta</taxon>
        <taxon>Tracheophyta</taxon>
        <taxon>Spermatophyta</taxon>
        <taxon>Magnoliopsida</taxon>
        <taxon>eudicotyledons</taxon>
        <taxon>Gunneridae</taxon>
        <taxon>Pentapetalae</taxon>
        <taxon>Saxifragales</taxon>
        <taxon>Crassulaceae</taxon>
        <taxon>Kalanchoe</taxon>
    </lineage>
</organism>
<keyword evidence="8" id="KW-1185">Reference proteome</keyword>
<evidence type="ECO:0000256" key="1">
    <source>
        <dbReference type="ARBA" id="ARBA00004141"/>
    </source>
</evidence>
<dbReference type="GO" id="GO:0022857">
    <property type="term" value="F:transmembrane transporter activity"/>
    <property type="evidence" value="ECO:0007669"/>
    <property type="project" value="InterPro"/>
</dbReference>
<evidence type="ECO:0000256" key="5">
    <source>
        <dbReference type="ARBA" id="ARBA00023136"/>
    </source>
</evidence>
<reference evidence="7" key="1">
    <citation type="submission" date="2021-01" db="UniProtKB">
        <authorList>
            <consortium name="EnsemblPlants"/>
        </authorList>
    </citation>
    <scope>IDENTIFICATION</scope>
</reference>
<accession>A0A7N0RI80</accession>
<feature type="transmembrane region" description="Helical" evidence="6">
    <location>
        <begin position="268"/>
        <end position="291"/>
    </location>
</feature>
<feature type="transmembrane region" description="Helical" evidence="6">
    <location>
        <begin position="158"/>
        <end position="178"/>
    </location>
</feature>
<dbReference type="Pfam" id="PF00854">
    <property type="entry name" value="PTR2"/>
    <property type="match status" value="2"/>
</dbReference>
<evidence type="ECO:0000256" key="4">
    <source>
        <dbReference type="ARBA" id="ARBA00022989"/>
    </source>
</evidence>
<evidence type="ECO:0000313" key="8">
    <source>
        <dbReference type="Proteomes" id="UP000594263"/>
    </source>
</evidence>
<feature type="transmembrane region" description="Helical" evidence="6">
    <location>
        <begin position="124"/>
        <end position="146"/>
    </location>
</feature>
<dbReference type="AlphaFoldDB" id="A0A7N0RI80"/>
<feature type="transmembrane region" description="Helical" evidence="6">
    <location>
        <begin position="20"/>
        <end position="38"/>
    </location>
</feature>
<dbReference type="Gramene" id="Kaladp0011s0466.1.v1.1">
    <property type="protein sequence ID" value="Kaladp0011s0466.1.v1.1"/>
    <property type="gene ID" value="Kaladp0011s0466.v1.1"/>
</dbReference>
<dbReference type="GO" id="GO:0016020">
    <property type="term" value="C:membrane"/>
    <property type="evidence" value="ECO:0007669"/>
    <property type="project" value="UniProtKB-SubCell"/>
</dbReference>
<keyword evidence="5 6" id="KW-0472">Membrane</keyword>
<feature type="transmembrane region" description="Helical" evidence="6">
    <location>
        <begin position="367"/>
        <end position="390"/>
    </location>
</feature>
<name>A0A7N0RI80_KALFE</name>
<comment type="subcellular location">
    <subcellularLocation>
        <location evidence="1">Membrane</location>
        <topology evidence="1">Multi-pass membrane protein</topology>
    </subcellularLocation>
</comment>
<dbReference type="Proteomes" id="UP000594263">
    <property type="component" value="Unplaced"/>
</dbReference>
<dbReference type="InterPro" id="IPR000109">
    <property type="entry name" value="POT_fam"/>
</dbReference>
<keyword evidence="3 6" id="KW-0812">Transmembrane</keyword>
<dbReference type="Gene3D" id="1.20.1250.20">
    <property type="entry name" value="MFS general substrate transporter like domains"/>
    <property type="match status" value="1"/>
</dbReference>
<feature type="transmembrane region" description="Helical" evidence="6">
    <location>
        <begin position="235"/>
        <end position="256"/>
    </location>
</feature>
<evidence type="ECO:0000313" key="7">
    <source>
        <dbReference type="EnsemblPlants" id="Kaladp0011s0466.1.v1.1"/>
    </source>
</evidence>